<evidence type="ECO:0000256" key="2">
    <source>
        <dbReference type="ARBA" id="ARBA00009463"/>
    </source>
</evidence>
<evidence type="ECO:0000313" key="8">
    <source>
        <dbReference type="Proteomes" id="UP000184052"/>
    </source>
</evidence>
<sequence>MKKVAVIGAGMMGREIAIVFAKAGYQTAIVDATLELAFQAKDKQAGILDREIKKGRLEADRKQEILARITPIADKKLLADYDYITEAIPEIYEFKEGLFKELDEICKPETIFLTNTSTFSVTKLSLAVKRERKARFLGTHYFSPASVMKLVEVIPGHLCEDEIVEDVIALMTEMGKEAVRVNDVTGFVVNRIYHAIMIESLKLLEEGVANVEDIDRACKFGMGHPTGPFELYDNTALDLNLQVQTELFENYGERFRPGNLLGKKVNAGQLGRKVGEGFYVWTDNKKSGIAK</sequence>
<organism evidence="7 8">
    <name type="scientific">Dethiosulfatibacter aminovorans DSM 17477</name>
    <dbReference type="NCBI Taxonomy" id="1121476"/>
    <lineage>
        <taxon>Bacteria</taxon>
        <taxon>Bacillati</taxon>
        <taxon>Bacillota</taxon>
        <taxon>Tissierellia</taxon>
        <taxon>Dethiosulfatibacter</taxon>
    </lineage>
</organism>
<dbReference type="InterPro" id="IPR006176">
    <property type="entry name" value="3-OHacyl-CoA_DH_NAD-bd"/>
</dbReference>
<dbReference type="EMBL" id="FQZL01000007">
    <property type="protein sequence ID" value="SHI87112.1"/>
    <property type="molecule type" value="Genomic_DNA"/>
</dbReference>
<gene>
    <name evidence="7" type="ORF">SAMN02745751_01264</name>
</gene>
<dbReference type="Pfam" id="PF00725">
    <property type="entry name" value="3HCDH"/>
    <property type="match status" value="1"/>
</dbReference>
<dbReference type="OrthoDB" id="9815331at2"/>
<dbReference type="Gene3D" id="1.10.1040.10">
    <property type="entry name" value="N-(1-d-carboxylethyl)-l-norvaline Dehydrogenase, domain 2"/>
    <property type="match status" value="1"/>
</dbReference>
<feature type="domain" description="3-hydroxyacyl-CoA dehydrogenase C-terminal" evidence="5">
    <location>
        <begin position="186"/>
        <end position="281"/>
    </location>
</feature>
<evidence type="ECO:0000256" key="4">
    <source>
        <dbReference type="PIRSR" id="PIRSR000105-1"/>
    </source>
</evidence>
<dbReference type="UniPathway" id="UPA00863"/>
<protein>
    <submittedName>
        <fullName evidence="7">3-hydroxybutyryl-CoA dehydrogenase</fullName>
    </submittedName>
</protein>
<evidence type="ECO:0000259" key="6">
    <source>
        <dbReference type="Pfam" id="PF02737"/>
    </source>
</evidence>
<dbReference type="InterPro" id="IPR022694">
    <property type="entry name" value="3-OHacyl-CoA_DH"/>
</dbReference>
<dbReference type="InterPro" id="IPR036291">
    <property type="entry name" value="NAD(P)-bd_dom_sf"/>
</dbReference>
<evidence type="ECO:0000313" key="7">
    <source>
        <dbReference type="EMBL" id="SHI87112.1"/>
    </source>
</evidence>
<evidence type="ECO:0000256" key="3">
    <source>
        <dbReference type="ARBA" id="ARBA00023002"/>
    </source>
</evidence>
<dbReference type="STRING" id="1121476.SAMN02745751_01264"/>
<proteinExistence type="inferred from homology"/>
<name>A0A1M6ENR3_9FIRM</name>
<dbReference type="PANTHER" id="PTHR48075">
    <property type="entry name" value="3-HYDROXYACYL-COA DEHYDROGENASE FAMILY PROTEIN"/>
    <property type="match status" value="1"/>
</dbReference>
<dbReference type="Gene3D" id="3.40.50.720">
    <property type="entry name" value="NAD(P)-binding Rossmann-like Domain"/>
    <property type="match status" value="1"/>
</dbReference>
<dbReference type="GO" id="GO:0019605">
    <property type="term" value="P:butyrate metabolic process"/>
    <property type="evidence" value="ECO:0007669"/>
    <property type="project" value="UniProtKB-UniPathway"/>
</dbReference>
<feature type="site" description="Important for catalytic activity" evidence="4">
    <location>
        <position position="140"/>
    </location>
</feature>
<dbReference type="Proteomes" id="UP000184052">
    <property type="component" value="Unassembled WGS sequence"/>
</dbReference>
<dbReference type="PIRSF" id="PIRSF000105">
    <property type="entry name" value="HCDH"/>
    <property type="match status" value="1"/>
</dbReference>
<dbReference type="GO" id="GO:0016616">
    <property type="term" value="F:oxidoreductase activity, acting on the CH-OH group of donors, NAD or NADP as acceptor"/>
    <property type="evidence" value="ECO:0007669"/>
    <property type="project" value="InterPro"/>
</dbReference>
<dbReference type="InterPro" id="IPR006180">
    <property type="entry name" value="3-OHacyl-CoA_DH_CS"/>
</dbReference>
<accession>A0A1M6ENR3</accession>
<dbReference type="PANTHER" id="PTHR48075:SF5">
    <property type="entry name" value="3-HYDROXYBUTYRYL-COA DEHYDROGENASE"/>
    <property type="match status" value="1"/>
</dbReference>
<keyword evidence="8" id="KW-1185">Reference proteome</keyword>
<comment type="similarity">
    <text evidence="2">Belongs to the 3-hydroxyacyl-CoA dehydrogenase family.</text>
</comment>
<evidence type="ECO:0000259" key="5">
    <source>
        <dbReference type="Pfam" id="PF00725"/>
    </source>
</evidence>
<dbReference type="InterPro" id="IPR008927">
    <property type="entry name" value="6-PGluconate_DH-like_C_sf"/>
</dbReference>
<keyword evidence="3" id="KW-0560">Oxidoreductase</keyword>
<evidence type="ECO:0000256" key="1">
    <source>
        <dbReference type="ARBA" id="ARBA00005086"/>
    </source>
</evidence>
<dbReference type="Pfam" id="PF02737">
    <property type="entry name" value="3HCDH_N"/>
    <property type="match status" value="1"/>
</dbReference>
<reference evidence="7 8" key="1">
    <citation type="submission" date="2016-11" db="EMBL/GenBank/DDBJ databases">
        <authorList>
            <person name="Jaros S."/>
            <person name="Januszkiewicz K."/>
            <person name="Wedrychowicz H."/>
        </authorList>
    </citation>
    <scope>NUCLEOTIDE SEQUENCE [LARGE SCALE GENOMIC DNA]</scope>
    <source>
        <strain evidence="7 8">DSM 17477</strain>
    </source>
</reference>
<dbReference type="InterPro" id="IPR006108">
    <property type="entry name" value="3HC_DH_C"/>
</dbReference>
<dbReference type="SUPFAM" id="SSF48179">
    <property type="entry name" value="6-phosphogluconate dehydrogenase C-terminal domain-like"/>
    <property type="match status" value="1"/>
</dbReference>
<dbReference type="InterPro" id="IPR013328">
    <property type="entry name" value="6PGD_dom2"/>
</dbReference>
<dbReference type="RefSeq" id="WP_073048706.1">
    <property type="nucleotide sequence ID" value="NZ_FQZL01000007.1"/>
</dbReference>
<comment type="pathway">
    <text evidence="1">Lipid metabolism; butanoate metabolism.</text>
</comment>
<dbReference type="PROSITE" id="PS00067">
    <property type="entry name" value="3HCDH"/>
    <property type="match status" value="1"/>
</dbReference>
<dbReference type="GO" id="GO:0070403">
    <property type="term" value="F:NAD+ binding"/>
    <property type="evidence" value="ECO:0007669"/>
    <property type="project" value="InterPro"/>
</dbReference>
<dbReference type="SUPFAM" id="SSF51735">
    <property type="entry name" value="NAD(P)-binding Rossmann-fold domains"/>
    <property type="match status" value="1"/>
</dbReference>
<dbReference type="AlphaFoldDB" id="A0A1M6ENR3"/>
<dbReference type="FunFam" id="3.40.50.720:FF:000009">
    <property type="entry name" value="Fatty oxidation complex, alpha subunit"/>
    <property type="match status" value="1"/>
</dbReference>
<feature type="domain" description="3-hydroxyacyl-CoA dehydrogenase NAD binding" evidence="6">
    <location>
        <begin position="3"/>
        <end position="184"/>
    </location>
</feature>